<keyword evidence="2 4" id="KW-0238">DNA-binding</keyword>
<keyword evidence="1" id="KW-0805">Transcription regulation</keyword>
<dbReference type="InterPro" id="IPR009057">
    <property type="entry name" value="Homeodomain-like_sf"/>
</dbReference>
<dbReference type="Gene3D" id="1.10.357.10">
    <property type="entry name" value="Tetracycline Repressor, domain 2"/>
    <property type="match status" value="1"/>
</dbReference>
<reference evidence="6 7" key="1">
    <citation type="submission" date="2015-06" db="EMBL/GenBank/DDBJ databases">
        <title>Recapitulation of the evolution of biosynthetic gene clusters reveals hidden chemical diversity on bacterial genomes.</title>
        <authorList>
            <person name="Cruz-Morales P."/>
            <person name="Martinez-Guerrero C."/>
            <person name="Morales-Escalante M.A."/>
            <person name="Yanez-Guerra L.A."/>
            <person name="Kopp J.F."/>
            <person name="Feldmann J."/>
            <person name="Ramos-Aboites H.E."/>
            <person name="Barona-Gomez F."/>
        </authorList>
    </citation>
    <scope>NUCLEOTIDE SEQUENCE [LARGE SCALE GENOMIC DNA]</scope>
    <source>
        <strain evidence="6 7">ATCC 31245</strain>
    </source>
</reference>
<dbReference type="PANTHER" id="PTHR30055:SF148">
    <property type="entry name" value="TETR-FAMILY TRANSCRIPTIONAL REGULATOR"/>
    <property type="match status" value="1"/>
</dbReference>
<feature type="DNA-binding region" description="H-T-H motif" evidence="4">
    <location>
        <begin position="37"/>
        <end position="56"/>
    </location>
</feature>
<evidence type="ECO:0000256" key="4">
    <source>
        <dbReference type="PROSITE-ProRule" id="PRU00335"/>
    </source>
</evidence>
<organism evidence="6 7">
    <name type="scientific">Streptomyces roseus</name>
    <dbReference type="NCBI Taxonomy" id="66430"/>
    <lineage>
        <taxon>Bacteria</taxon>
        <taxon>Bacillati</taxon>
        <taxon>Actinomycetota</taxon>
        <taxon>Actinomycetes</taxon>
        <taxon>Kitasatosporales</taxon>
        <taxon>Streptomycetaceae</taxon>
        <taxon>Streptomyces</taxon>
    </lineage>
</organism>
<evidence type="ECO:0000256" key="3">
    <source>
        <dbReference type="ARBA" id="ARBA00023163"/>
    </source>
</evidence>
<dbReference type="PATRIC" id="fig|66430.4.peg.5818"/>
<evidence type="ECO:0000256" key="2">
    <source>
        <dbReference type="ARBA" id="ARBA00023125"/>
    </source>
</evidence>
<dbReference type="Pfam" id="PF00440">
    <property type="entry name" value="TetR_N"/>
    <property type="match status" value="1"/>
</dbReference>
<dbReference type="OrthoDB" id="9796019at2"/>
<dbReference type="STRING" id="66430.ACS04_15675"/>
<dbReference type="GO" id="GO:0000976">
    <property type="term" value="F:transcription cis-regulatory region binding"/>
    <property type="evidence" value="ECO:0007669"/>
    <property type="project" value="TreeGrafter"/>
</dbReference>
<dbReference type="Gene3D" id="1.10.10.60">
    <property type="entry name" value="Homeodomain-like"/>
    <property type="match status" value="1"/>
</dbReference>
<proteinExistence type="predicted"/>
<sequence length="194" mass="20744">MSARATTRPGGRSARVQQSVHQAVRDLEAEVGRDALTVPLIAARAGVTPSTVYRRWGDLRELLSDVAVERLRPDTAPADHGGLRADLEAWAAQFAEEMSSTAGRTYIRDALLGDPGQGNAVRCSDYAVEQLKAIGVRAAGRGEAVPDVETLLDVLVAPLMYRILFRPSDLSTVYTDHLVAAALGRGPATPQTKS</sequence>
<dbReference type="InterPro" id="IPR050109">
    <property type="entry name" value="HTH-type_TetR-like_transc_reg"/>
</dbReference>
<dbReference type="AlphaFoldDB" id="A0A0J6XQ14"/>
<dbReference type="InterPro" id="IPR036271">
    <property type="entry name" value="Tet_transcr_reg_TetR-rel_C_sf"/>
</dbReference>
<feature type="domain" description="HTH tetR-type" evidence="5">
    <location>
        <begin position="14"/>
        <end position="74"/>
    </location>
</feature>
<keyword evidence="3" id="KW-0804">Transcription</keyword>
<dbReference type="Pfam" id="PF16859">
    <property type="entry name" value="TetR_C_11"/>
    <property type="match status" value="1"/>
</dbReference>
<comment type="caution">
    <text evidence="6">The sequence shown here is derived from an EMBL/GenBank/DDBJ whole genome shotgun (WGS) entry which is preliminary data.</text>
</comment>
<evidence type="ECO:0000313" key="6">
    <source>
        <dbReference type="EMBL" id="KMO96858.1"/>
    </source>
</evidence>
<evidence type="ECO:0000259" key="5">
    <source>
        <dbReference type="PROSITE" id="PS50977"/>
    </source>
</evidence>
<accession>A0A0J6XQ14</accession>
<dbReference type="RefSeq" id="WP_048477213.1">
    <property type="nucleotide sequence ID" value="NZ_JBIRUD010000003.1"/>
</dbReference>
<gene>
    <name evidence="6" type="ORF">ACS04_15675</name>
</gene>
<dbReference type="PROSITE" id="PS50977">
    <property type="entry name" value="HTH_TETR_2"/>
    <property type="match status" value="1"/>
</dbReference>
<evidence type="ECO:0000256" key="1">
    <source>
        <dbReference type="ARBA" id="ARBA00023015"/>
    </source>
</evidence>
<dbReference type="InterPro" id="IPR011075">
    <property type="entry name" value="TetR_C"/>
</dbReference>
<dbReference type="InterPro" id="IPR001647">
    <property type="entry name" value="HTH_TetR"/>
</dbReference>
<keyword evidence="7" id="KW-1185">Reference proteome</keyword>
<dbReference type="SUPFAM" id="SSF48498">
    <property type="entry name" value="Tetracyclin repressor-like, C-terminal domain"/>
    <property type="match status" value="1"/>
</dbReference>
<dbReference type="EMBL" id="LFML01000060">
    <property type="protein sequence ID" value="KMO96858.1"/>
    <property type="molecule type" value="Genomic_DNA"/>
</dbReference>
<name>A0A0J6XQ14_9ACTN</name>
<dbReference type="Proteomes" id="UP000035932">
    <property type="component" value="Unassembled WGS sequence"/>
</dbReference>
<dbReference type="SUPFAM" id="SSF46689">
    <property type="entry name" value="Homeodomain-like"/>
    <property type="match status" value="1"/>
</dbReference>
<protein>
    <submittedName>
        <fullName evidence="6">TetR family transcriptional regulator</fullName>
    </submittedName>
</protein>
<dbReference type="PANTHER" id="PTHR30055">
    <property type="entry name" value="HTH-TYPE TRANSCRIPTIONAL REGULATOR RUTR"/>
    <property type="match status" value="1"/>
</dbReference>
<dbReference type="GO" id="GO:0003700">
    <property type="term" value="F:DNA-binding transcription factor activity"/>
    <property type="evidence" value="ECO:0007669"/>
    <property type="project" value="TreeGrafter"/>
</dbReference>
<evidence type="ECO:0000313" key="7">
    <source>
        <dbReference type="Proteomes" id="UP000035932"/>
    </source>
</evidence>